<dbReference type="InterPro" id="IPR052035">
    <property type="entry name" value="ZnF_BED_domain_contain"/>
</dbReference>
<evidence type="ECO:0000313" key="6">
    <source>
        <dbReference type="EMBL" id="DAD22721.1"/>
    </source>
</evidence>
<evidence type="ECO:0000256" key="5">
    <source>
        <dbReference type="ARBA" id="ARBA00023242"/>
    </source>
</evidence>
<accession>A0A822XU76</accession>
<keyword evidence="4" id="KW-0862">Zinc</keyword>
<keyword evidence="2" id="KW-0479">Metal-binding</keyword>
<evidence type="ECO:0000256" key="1">
    <source>
        <dbReference type="ARBA" id="ARBA00004123"/>
    </source>
</evidence>
<name>A0A822XU76_NELNU</name>
<dbReference type="GO" id="GO:0008270">
    <property type="term" value="F:zinc ion binding"/>
    <property type="evidence" value="ECO:0007669"/>
    <property type="project" value="UniProtKB-KW"/>
</dbReference>
<dbReference type="Proteomes" id="UP000607653">
    <property type="component" value="Unassembled WGS sequence"/>
</dbReference>
<evidence type="ECO:0000313" key="7">
    <source>
        <dbReference type="Proteomes" id="UP000607653"/>
    </source>
</evidence>
<evidence type="ECO:0000256" key="3">
    <source>
        <dbReference type="ARBA" id="ARBA00022771"/>
    </source>
</evidence>
<evidence type="ECO:0000256" key="2">
    <source>
        <dbReference type="ARBA" id="ARBA00022723"/>
    </source>
</evidence>
<dbReference type="AlphaFoldDB" id="A0A822XU76"/>
<reference evidence="6 7" key="1">
    <citation type="journal article" date="2020" name="Mol. Biol. Evol.">
        <title>Distinct Expression and Methylation Patterns for Genes with Different Fates following a Single Whole-Genome Duplication in Flowering Plants.</title>
        <authorList>
            <person name="Shi T."/>
            <person name="Rahmani R.S."/>
            <person name="Gugger P.F."/>
            <person name="Wang M."/>
            <person name="Li H."/>
            <person name="Zhang Y."/>
            <person name="Li Z."/>
            <person name="Wang Q."/>
            <person name="Van de Peer Y."/>
            <person name="Marchal K."/>
            <person name="Chen J."/>
        </authorList>
    </citation>
    <scope>NUCLEOTIDE SEQUENCE [LARGE SCALE GENOMIC DNA]</scope>
    <source>
        <tissue evidence="6">Leaf</tissue>
    </source>
</reference>
<dbReference type="PANTHER" id="PTHR46481:SF10">
    <property type="entry name" value="ZINC FINGER BED DOMAIN-CONTAINING PROTEIN 39"/>
    <property type="match status" value="1"/>
</dbReference>
<keyword evidence="3" id="KW-0863">Zinc-finger</keyword>
<dbReference type="PANTHER" id="PTHR46481">
    <property type="entry name" value="ZINC FINGER BED DOMAIN-CONTAINING PROTEIN 4"/>
    <property type="match status" value="1"/>
</dbReference>
<organism evidence="6 7">
    <name type="scientific">Nelumbo nucifera</name>
    <name type="common">Sacred lotus</name>
    <dbReference type="NCBI Taxonomy" id="4432"/>
    <lineage>
        <taxon>Eukaryota</taxon>
        <taxon>Viridiplantae</taxon>
        <taxon>Streptophyta</taxon>
        <taxon>Embryophyta</taxon>
        <taxon>Tracheophyta</taxon>
        <taxon>Spermatophyta</taxon>
        <taxon>Magnoliopsida</taxon>
        <taxon>Proteales</taxon>
        <taxon>Nelumbonaceae</taxon>
        <taxon>Nelumbo</taxon>
    </lineage>
</organism>
<comment type="caution">
    <text evidence="6">The sequence shown here is derived from an EMBL/GenBank/DDBJ whole genome shotgun (WGS) entry which is preliminary data.</text>
</comment>
<comment type="subcellular location">
    <subcellularLocation>
        <location evidence="1">Nucleus</location>
    </subcellularLocation>
</comment>
<dbReference type="GO" id="GO:0005634">
    <property type="term" value="C:nucleus"/>
    <property type="evidence" value="ECO:0007669"/>
    <property type="project" value="UniProtKB-SubCell"/>
</dbReference>
<dbReference type="EMBL" id="DUZY01000001">
    <property type="protein sequence ID" value="DAD22721.1"/>
    <property type="molecule type" value="Genomic_DNA"/>
</dbReference>
<proteinExistence type="predicted"/>
<dbReference type="SUPFAM" id="SSF53098">
    <property type="entry name" value="Ribonuclease H-like"/>
    <property type="match status" value="1"/>
</dbReference>
<keyword evidence="5" id="KW-0539">Nucleus</keyword>
<gene>
    <name evidence="6" type="ORF">HUJ06_024184</name>
</gene>
<protein>
    <recommendedName>
        <fullName evidence="8">Zinc finger BED domain-containing protein RICESLEEPER 2-like</fullName>
    </recommendedName>
</protein>
<evidence type="ECO:0008006" key="8">
    <source>
        <dbReference type="Google" id="ProtNLM"/>
    </source>
</evidence>
<sequence length="112" mass="13004">MEMLTWNIDKKICSITFDNASHNDVMVKELRSWLCVKGLLLLHGDLFHVKCVAHILNLIVQDGLREVSPLLHKIREIVKYIRLTPYKKQKFDNARNQAKIQHKIGVVVDCLT</sequence>
<keyword evidence="7" id="KW-1185">Reference proteome</keyword>
<evidence type="ECO:0000256" key="4">
    <source>
        <dbReference type="ARBA" id="ARBA00022833"/>
    </source>
</evidence>
<dbReference type="InterPro" id="IPR012337">
    <property type="entry name" value="RNaseH-like_sf"/>
</dbReference>